<dbReference type="Pfam" id="PF00903">
    <property type="entry name" value="Glyoxalase"/>
    <property type="match status" value="2"/>
</dbReference>
<dbReference type="AlphaFoldDB" id="A0A2W4EVZ8"/>
<dbReference type="PANTHER" id="PTHR33993:SF14">
    <property type="entry name" value="GB|AAF24581.1"/>
    <property type="match status" value="1"/>
</dbReference>
<protein>
    <submittedName>
        <fullName evidence="2">Glyoxalase</fullName>
    </submittedName>
</protein>
<dbReference type="InterPro" id="IPR037523">
    <property type="entry name" value="VOC_core"/>
</dbReference>
<feature type="domain" description="VOC" evidence="1">
    <location>
        <begin position="7"/>
        <end position="124"/>
    </location>
</feature>
<dbReference type="EMBL" id="PCDP01000001">
    <property type="protein sequence ID" value="PZM17196.1"/>
    <property type="molecule type" value="Genomic_DNA"/>
</dbReference>
<gene>
    <name evidence="2" type="ORF">CPY51_02925</name>
</gene>
<dbReference type="PROSITE" id="PS51819">
    <property type="entry name" value="VOC"/>
    <property type="match status" value="2"/>
</dbReference>
<evidence type="ECO:0000259" key="1">
    <source>
        <dbReference type="PROSITE" id="PS51819"/>
    </source>
</evidence>
<evidence type="ECO:0000313" key="2">
    <source>
        <dbReference type="EMBL" id="PZM17196.1"/>
    </source>
</evidence>
<dbReference type="Gene3D" id="3.10.180.10">
    <property type="entry name" value="2,3-Dihydroxybiphenyl 1,2-Dioxygenase, domain 1"/>
    <property type="match status" value="2"/>
</dbReference>
<dbReference type="Proteomes" id="UP000248925">
    <property type="component" value="Unassembled WGS sequence"/>
</dbReference>
<dbReference type="CDD" id="cd07247">
    <property type="entry name" value="SgaA_N_like"/>
    <property type="match status" value="2"/>
</dbReference>
<name>A0A2W4EVZ8_9HYPH</name>
<accession>A0A2W4EVZ8</accession>
<sequence length="255" mass="27460">MAHTHGKFVWYELMTSDMAAAEIFYSEVVGWKTQDAGVEGIHYTMFTVDGRPVSGAMSLPESARSMGIPPLWLGYIAVDDVDTLAADIVIDGGVVHRAAADIPGIGRFAIVGDPQGAAFALFRGLSSRQPPPPQDTPGYTGWHELYADDSEEAFSFYSKTFGWQLSRDFDMGAMGIYKIFGLEGGEMGGMMEKPETMPTPSWIFYFTVPAIDAAAERVTAAGGQIINGPTEVPGAWVLQCLDPQGAMFALTAAVR</sequence>
<feature type="domain" description="VOC" evidence="1">
    <location>
        <begin position="138"/>
        <end position="253"/>
    </location>
</feature>
<comment type="caution">
    <text evidence="2">The sequence shown here is derived from an EMBL/GenBank/DDBJ whole genome shotgun (WGS) entry which is preliminary data.</text>
</comment>
<dbReference type="InterPro" id="IPR004360">
    <property type="entry name" value="Glyas_Fos-R_dOase_dom"/>
</dbReference>
<evidence type="ECO:0000313" key="3">
    <source>
        <dbReference type="Proteomes" id="UP000248925"/>
    </source>
</evidence>
<keyword evidence="3" id="KW-1185">Reference proteome</keyword>
<dbReference type="RefSeq" id="WP_111158524.1">
    <property type="nucleotide sequence ID" value="NZ_PCDP01000001.1"/>
</dbReference>
<dbReference type="PANTHER" id="PTHR33993">
    <property type="entry name" value="GLYOXALASE-RELATED"/>
    <property type="match status" value="1"/>
</dbReference>
<dbReference type="InterPro" id="IPR029068">
    <property type="entry name" value="Glyas_Bleomycin-R_OHBP_Dase"/>
</dbReference>
<proteinExistence type="predicted"/>
<dbReference type="InterPro" id="IPR052164">
    <property type="entry name" value="Anthracycline_SecMetBiosynth"/>
</dbReference>
<organism evidence="2 3">
    <name type="scientific">Rhizobium tubonense</name>
    <dbReference type="NCBI Taxonomy" id="484088"/>
    <lineage>
        <taxon>Bacteria</taxon>
        <taxon>Pseudomonadati</taxon>
        <taxon>Pseudomonadota</taxon>
        <taxon>Alphaproteobacteria</taxon>
        <taxon>Hyphomicrobiales</taxon>
        <taxon>Rhizobiaceae</taxon>
        <taxon>Rhizobium/Agrobacterium group</taxon>
        <taxon>Rhizobium</taxon>
    </lineage>
</organism>
<dbReference type="SUPFAM" id="SSF54593">
    <property type="entry name" value="Glyoxalase/Bleomycin resistance protein/Dihydroxybiphenyl dioxygenase"/>
    <property type="match status" value="2"/>
</dbReference>
<reference evidence="2 3" key="1">
    <citation type="journal article" date="2018" name="Sci. Rep.">
        <title>Rhizobium tumorigenes sp. nov., a novel plant tumorigenic bacterium isolated from cane gall tumors on thornless blackberry.</title>
        <authorList>
            <person name="Kuzmanovi N."/>
            <person name="Smalla K."/>
            <person name="Gronow S."/>
            <person name="PuBawska J."/>
        </authorList>
    </citation>
    <scope>NUCLEOTIDE SEQUENCE [LARGE SCALE GENOMIC DNA]</scope>
    <source>
        <strain evidence="2 3">CCBAU 85046</strain>
    </source>
</reference>
<dbReference type="OrthoDB" id="9793039at2"/>